<evidence type="ECO:0000313" key="4">
    <source>
        <dbReference type="EMBL" id="MBF9674162.1"/>
    </source>
</evidence>
<reference evidence="9 10" key="3">
    <citation type="submission" date="2018-02" db="EMBL/GenBank/DDBJ databases">
        <authorList>
            <person name="Handem S."/>
        </authorList>
    </citation>
    <scope>NUCLEOTIDE SEQUENCE [LARGE SCALE GENOMIC DNA]</scope>
    <source>
        <strain evidence="7 11">Spain2270</strain>
        <strain evidence="9">Spain3473</strain>
        <strain evidence="10">Spain939</strain>
    </source>
</reference>
<dbReference type="PANTHER" id="PTHR33988">
    <property type="entry name" value="ENDORIBONUCLEASE MAZF-RELATED"/>
    <property type="match status" value="1"/>
</dbReference>
<dbReference type="Proteomes" id="UP000266144">
    <property type="component" value="Unassembled WGS sequence"/>
</dbReference>
<protein>
    <submittedName>
        <fullName evidence="3">Transcriptional regulator</fullName>
        <ecNumber evidence="3">3.1.-.-</ecNumber>
    </submittedName>
    <submittedName>
        <fullName evidence="4">Type II toxin-antitoxin system PemK/MazF family toxin</fullName>
    </submittedName>
</protein>
<dbReference type="GO" id="GO:0016787">
    <property type="term" value="F:hydrolase activity"/>
    <property type="evidence" value="ECO:0007669"/>
    <property type="project" value="UniProtKB-KW"/>
</dbReference>
<reference evidence="5" key="2">
    <citation type="submission" date="2018-02" db="EMBL/GenBank/DDBJ databases">
        <authorList>
            <person name="Cohen D.B."/>
            <person name="Kent A.D."/>
        </authorList>
    </citation>
    <scope>NUCLEOTIDE SEQUENCE</scope>
    <source>
        <strain evidence="5">Spain3473</strain>
        <strain evidence="6">Spain939</strain>
    </source>
</reference>
<evidence type="ECO:0000313" key="9">
    <source>
        <dbReference type="Proteomes" id="UP000265600"/>
    </source>
</evidence>
<dbReference type="EMBL" id="RAHZ01000055">
    <property type="protein sequence ID" value="RJY07825.1"/>
    <property type="molecule type" value="Genomic_DNA"/>
</dbReference>
<dbReference type="GO" id="GO:0006402">
    <property type="term" value="P:mRNA catabolic process"/>
    <property type="evidence" value="ECO:0007669"/>
    <property type="project" value="TreeGrafter"/>
</dbReference>
<dbReference type="InterPro" id="IPR003477">
    <property type="entry name" value="PemK-like"/>
</dbReference>
<dbReference type="EMBL" id="PTQV01000002">
    <property type="protein sequence ID" value="RJP84673.1"/>
    <property type="molecule type" value="Genomic_DNA"/>
</dbReference>
<evidence type="ECO:0000256" key="1">
    <source>
        <dbReference type="ARBA" id="ARBA00007521"/>
    </source>
</evidence>
<gene>
    <name evidence="3" type="primary">mazF</name>
    <name evidence="6" type="ORF">C5O68_00490</name>
    <name evidence="5" type="ORF">C5O69_00995</name>
    <name evidence="7" type="ORF">D6867_08705</name>
    <name evidence="3" type="ORF">ERS020247_00764</name>
    <name evidence="4" type="ORF">IAI20_08745</name>
</gene>
<keyword evidence="11" id="KW-1185">Reference proteome</keyword>
<dbReference type="GO" id="GO:0004521">
    <property type="term" value="F:RNA endonuclease activity"/>
    <property type="evidence" value="ECO:0007669"/>
    <property type="project" value="TreeGrafter"/>
</dbReference>
<proteinExistence type="inferred from homology"/>
<dbReference type="EMBL" id="JACSZI010000045">
    <property type="protein sequence ID" value="MBF9674162.1"/>
    <property type="molecule type" value="Genomic_DNA"/>
</dbReference>
<evidence type="ECO:0000313" key="6">
    <source>
        <dbReference type="EMBL" id="RJP84673.1"/>
    </source>
</evidence>
<dbReference type="Proteomes" id="UP000265600">
    <property type="component" value="Unassembled WGS sequence"/>
</dbReference>
<evidence type="ECO:0000313" key="8">
    <source>
        <dbReference type="Proteomes" id="UP000048179"/>
    </source>
</evidence>
<accession>A0A3A4S7F5</accession>
<dbReference type="InterPro" id="IPR011067">
    <property type="entry name" value="Plasmid_toxin/cell-grow_inhib"/>
</dbReference>
<reference evidence="3 8" key="1">
    <citation type="submission" date="2015-03" db="EMBL/GenBank/DDBJ databases">
        <authorList>
            <consortium name="Pathogen Informatics"/>
        </authorList>
    </citation>
    <scope>NUCLEOTIDE SEQUENCE [LARGE SCALE GENOMIC DNA]</scope>
    <source>
        <strain evidence="3 8">SMRU737</strain>
    </source>
</reference>
<name>A0A098Z6C9_9STRE</name>
<evidence type="ECO:0000313" key="10">
    <source>
        <dbReference type="Proteomes" id="UP000266144"/>
    </source>
</evidence>
<dbReference type="PANTHER" id="PTHR33988:SF3">
    <property type="entry name" value="ENDORIBONUCLEASE TOXIN CHPB-RELATED"/>
    <property type="match status" value="1"/>
</dbReference>
<evidence type="ECO:0000313" key="11">
    <source>
        <dbReference type="Proteomes" id="UP000285038"/>
    </source>
</evidence>
<organism evidence="3 8">
    <name type="scientific">Streptococcus pseudopneumoniae</name>
    <dbReference type="NCBI Taxonomy" id="257758"/>
    <lineage>
        <taxon>Bacteria</taxon>
        <taxon>Bacillati</taxon>
        <taxon>Bacillota</taxon>
        <taxon>Bacilli</taxon>
        <taxon>Lactobacillales</taxon>
        <taxon>Streptococcaceae</taxon>
        <taxon>Streptococcus</taxon>
    </lineage>
</organism>
<dbReference type="AlphaFoldDB" id="A0A098Z6C9"/>
<dbReference type="EC" id="3.1.-.-" evidence="3"/>
<dbReference type="OrthoDB" id="9808744at2"/>
<dbReference type="GeneID" id="45217413"/>
<evidence type="ECO:0000313" key="3">
    <source>
        <dbReference type="EMBL" id="CEY58949.1"/>
    </source>
</evidence>
<keyword evidence="2" id="KW-1277">Toxin-antitoxin system</keyword>
<dbReference type="EMBL" id="CFGT01000004">
    <property type="protein sequence ID" value="CEY58949.1"/>
    <property type="molecule type" value="Genomic_DNA"/>
</dbReference>
<dbReference type="Proteomes" id="UP000048179">
    <property type="component" value="Unassembled WGS sequence"/>
</dbReference>
<dbReference type="Proteomes" id="UP000285038">
    <property type="component" value="Unassembled WGS sequence"/>
</dbReference>
<dbReference type="RefSeq" id="WP_000125658.1">
    <property type="nucleotide sequence ID" value="NZ_CFGT01000004.1"/>
</dbReference>
<sequence>MTAKYDYIPEKQDIIWIDFDPSVGREIQKRRPAIVVSRREYSERTGFVAVCPITHGQSRLEEQGLLVPVRSNKVDGSVNPLQLYTFDFRERKAQKITTMDTTSFQKVVQLYNFIFEA</sequence>
<dbReference type="Gene3D" id="2.30.30.110">
    <property type="match status" value="1"/>
</dbReference>
<evidence type="ECO:0000256" key="2">
    <source>
        <dbReference type="ARBA" id="ARBA00022649"/>
    </source>
</evidence>
<comment type="similarity">
    <text evidence="1">Belongs to the PemK/MazF family.</text>
</comment>
<dbReference type="GO" id="GO:0016075">
    <property type="term" value="P:rRNA catabolic process"/>
    <property type="evidence" value="ECO:0007669"/>
    <property type="project" value="TreeGrafter"/>
</dbReference>
<dbReference type="OMA" id="IIWIDFD"/>
<dbReference type="EMBL" id="PTTJ01000027">
    <property type="protein sequence ID" value="RJP16699.1"/>
    <property type="molecule type" value="Genomic_DNA"/>
</dbReference>
<dbReference type="Proteomes" id="UP000743672">
    <property type="component" value="Unassembled WGS sequence"/>
</dbReference>
<dbReference type="SUPFAM" id="SSF50118">
    <property type="entry name" value="Cell growth inhibitor/plasmid maintenance toxic component"/>
    <property type="match status" value="1"/>
</dbReference>
<evidence type="ECO:0000313" key="7">
    <source>
        <dbReference type="EMBL" id="RJY07825.1"/>
    </source>
</evidence>
<dbReference type="GO" id="GO:0003677">
    <property type="term" value="F:DNA binding"/>
    <property type="evidence" value="ECO:0007669"/>
    <property type="project" value="InterPro"/>
</dbReference>
<accession>A0A098Z6C9</accession>
<dbReference type="Pfam" id="PF02452">
    <property type="entry name" value="PemK_toxin"/>
    <property type="match status" value="1"/>
</dbReference>
<evidence type="ECO:0000313" key="5">
    <source>
        <dbReference type="EMBL" id="RJP16699.1"/>
    </source>
</evidence>
<keyword evidence="3" id="KW-0378">Hydrolase</keyword>
<reference evidence="4" key="4">
    <citation type="journal article" date="2020" name="J. Clin. Microbiol.">
        <title>Streptococcus pseudopneumoniae: Use of whole genome sequences to validate methods used for identification.</title>
        <authorList>
            <person name="Jensen C.S."/>
            <person name="Iversen K.H."/>
            <person name="Dargis R."/>
            <person name="Shewmaker P."/>
            <person name="Rasmussen S."/>
            <person name="Christensen J.J."/>
            <person name="Nielsen X.C."/>
        </authorList>
    </citation>
    <scope>NUCLEOTIDE SEQUENCE</scope>
    <source>
        <strain evidence="4">256-03</strain>
    </source>
</reference>